<reference evidence="2 3" key="1">
    <citation type="journal article" date="2011" name="Proc. Natl. Acad. Sci. U.S.A.">
        <title>Evolutionary erosion of yeast sex chromosomes by mating-type switching accidents.</title>
        <authorList>
            <person name="Gordon J.L."/>
            <person name="Armisen D."/>
            <person name="Proux-Wera E."/>
            <person name="Oheigeartaigh S.S."/>
            <person name="Byrne K.P."/>
            <person name="Wolfe K.H."/>
        </authorList>
    </citation>
    <scope>NUCLEOTIDE SEQUENCE [LARGE SCALE GENOMIC DNA]</scope>
    <source>
        <strain evidence="3">ATCC 10597 / BCRC 20456 / CBS 421 / NBRC 0211 / NRRL Y-12639</strain>
    </source>
</reference>
<evidence type="ECO:0000313" key="3">
    <source>
        <dbReference type="Proteomes" id="UP000000689"/>
    </source>
</evidence>
<feature type="compositionally biased region" description="Gly residues" evidence="1">
    <location>
        <begin position="98"/>
        <end position="109"/>
    </location>
</feature>
<dbReference type="RefSeq" id="XP_003670642.1">
    <property type="nucleotide sequence ID" value="XM_003670594.1"/>
</dbReference>
<evidence type="ECO:0000256" key="1">
    <source>
        <dbReference type="SAM" id="MobiDB-lite"/>
    </source>
</evidence>
<name>G0WC88_NAUDC</name>
<proteinExistence type="predicted"/>
<protein>
    <submittedName>
        <fullName evidence="2">Uncharacterized protein</fullName>
    </submittedName>
</protein>
<dbReference type="EMBL" id="HE580272">
    <property type="protein sequence ID" value="CCD25399.1"/>
    <property type="molecule type" value="Genomic_DNA"/>
</dbReference>
<dbReference type="HOGENOM" id="CLU_1695978_0_0_1"/>
<feature type="region of interest" description="Disordered" evidence="1">
    <location>
        <begin position="78"/>
        <end position="114"/>
    </location>
</feature>
<dbReference type="GeneID" id="11499138"/>
<dbReference type="KEGG" id="ndi:NDAI_0F00800"/>
<accession>G0WC88</accession>
<gene>
    <name evidence="2" type="primary">NDAI0F00800</name>
    <name evidence="2" type="ordered locus">NDAI_0F00800</name>
</gene>
<sequence length="155" mass="17484">MKNWRIPFFSLKDFISRIPKIYSDHFIANPPYCLEHAKEWVLRAMKENAKKRALERIEKKRQTNGTIENASTYTAAATAATATRVGRTSSPPPLPGTHVGGGRGPGSEPGGLASRISVNTFEQPYRCTICKKRGHLTDHCYFRPGGTRTKRRKRR</sequence>
<dbReference type="AlphaFoldDB" id="G0WC88"/>
<evidence type="ECO:0000313" key="2">
    <source>
        <dbReference type="EMBL" id="CCD25399.1"/>
    </source>
</evidence>
<keyword evidence="3" id="KW-1185">Reference proteome</keyword>
<dbReference type="Proteomes" id="UP000000689">
    <property type="component" value="Chromosome 6"/>
</dbReference>
<organism evidence="2 3">
    <name type="scientific">Naumovozyma dairenensis (strain ATCC 10597 / BCRC 20456 / CBS 421 / NBRC 0211 / NRRL Y-12639)</name>
    <name type="common">Saccharomyces dairenensis</name>
    <dbReference type="NCBI Taxonomy" id="1071378"/>
    <lineage>
        <taxon>Eukaryota</taxon>
        <taxon>Fungi</taxon>
        <taxon>Dikarya</taxon>
        <taxon>Ascomycota</taxon>
        <taxon>Saccharomycotina</taxon>
        <taxon>Saccharomycetes</taxon>
        <taxon>Saccharomycetales</taxon>
        <taxon>Saccharomycetaceae</taxon>
        <taxon>Naumovozyma</taxon>
    </lineage>
</organism>